<dbReference type="PANTHER" id="PTHR35908:SF1">
    <property type="entry name" value="CONSERVED PROTEIN"/>
    <property type="match status" value="1"/>
</dbReference>
<dbReference type="SUPFAM" id="SSF54593">
    <property type="entry name" value="Glyoxalase/Bleomycin resistance protein/Dihydroxybiphenyl dioxygenase"/>
    <property type="match status" value="1"/>
</dbReference>
<organism evidence="2 3">
    <name type="scientific">Mobilicoccus caccae</name>
    <dbReference type="NCBI Taxonomy" id="1859295"/>
    <lineage>
        <taxon>Bacteria</taxon>
        <taxon>Bacillati</taxon>
        <taxon>Actinomycetota</taxon>
        <taxon>Actinomycetes</taxon>
        <taxon>Micrococcales</taxon>
        <taxon>Dermatophilaceae</taxon>
        <taxon>Mobilicoccus</taxon>
    </lineage>
</organism>
<reference evidence="3" key="1">
    <citation type="journal article" date="2019" name="Int. J. Syst. Evol. Microbiol.">
        <title>The Global Catalogue of Microorganisms (GCM) 10K type strain sequencing project: providing services to taxonomists for standard genome sequencing and annotation.</title>
        <authorList>
            <consortium name="The Broad Institute Genomics Platform"/>
            <consortium name="The Broad Institute Genome Sequencing Center for Infectious Disease"/>
            <person name="Wu L."/>
            <person name="Ma J."/>
        </authorList>
    </citation>
    <scope>NUCLEOTIDE SEQUENCE [LARGE SCALE GENOMIC DNA]</scope>
    <source>
        <strain evidence="3">NBRC 113072</strain>
    </source>
</reference>
<gene>
    <name evidence="2" type="ORF">GCM10025883_00780</name>
</gene>
<sequence length="112" mass="12699">MCRPPALAEFWRAVLQLEPATGDENRQTLEWEPVERLTFHRVEGYRPPEWPGLFGEQQSHFDLLVTDFPDACARVEDAGGRALSPVLEPGPQAWRIYADPEGHPFCLVSTPE</sequence>
<dbReference type="Pfam" id="PF18029">
    <property type="entry name" value="Glyoxalase_6"/>
    <property type="match status" value="1"/>
</dbReference>
<evidence type="ECO:0000313" key="3">
    <source>
        <dbReference type="Proteomes" id="UP001157126"/>
    </source>
</evidence>
<dbReference type="Gene3D" id="3.10.180.10">
    <property type="entry name" value="2,3-Dihydroxybiphenyl 1,2-Dioxygenase, domain 1"/>
    <property type="match status" value="1"/>
</dbReference>
<keyword evidence="3" id="KW-1185">Reference proteome</keyword>
<name>A0ABQ6IJD8_9MICO</name>
<dbReference type="Proteomes" id="UP001157126">
    <property type="component" value="Unassembled WGS sequence"/>
</dbReference>
<dbReference type="InterPro" id="IPR029068">
    <property type="entry name" value="Glyas_Bleomycin-R_OHBP_Dase"/>
</dbReference>
<protein>
    <submittedName>
        <fullName evidence="2">Glyoxalase</fullName>
    </submittedName>
</protein>
<proteinExistence type="predicted"/>
<dbReference type="RefSeq" id="WP_284302137.1">
    <property type="nucleotide sequence ID" value="NZ_BSUO01000001.1"/>
</dbReference>
<feature type="domain" description="Glyoxalase-like" evidence="1">
    <location>
        <begin position="4"/>
        <end position="108"/>
    </location>
</feature>
<dbReference type="CDD" id="cd06587">
    <property type="entry name" value="VOC"/>
    <property type="match status" value="1"/>
</dbReference>
<evidence type="ECO:0000259" key="1">
    <source>
        <dbReference type="Pfam" id="PF18029"/>
    </source>
</evidence>
<comment type="caution">
    <text evidence="2">The sequence shown here is derived from an EMBL/GenBank/DDBJ whole genome shotgun (WGS) entry which is preliminary data.</text>
</comment>
<accession>A0ABQ6IJD8</accession>
<dbReference type="InterPro" id="IPR041581">
    <property type="entry name" value="Glyoxalase_6"/>
</dbReference>
<evidence type="ECO:0000313" key="2">
    <source>
        <dbReference type="EMBL" id="GMA38033.1"/>
    </source>
</evidence>
<dbReference type="PANTHER" id="PTHR35908">
    <property type="entry name" value="HYPOTHETICAL FUSION PROTEIN"/>
    <property type="match status" value="1"/>
</dbReference>
<dbReference type="EMBL" id="BSUO01000001">
    <property type="protein sequence ID" value="GMA38033.1"/>
    <property type="molecule type" value="Genomic_DNA"/>
</dbReference>